<dbReference type="OrthoDB" id="8249489at2"/>
<dbReference type="EMBL" id="LT670818">
    <property type="protein sequence ID" value="SHG96714.1"/>
    <property type="molecule type" value="Genomic_DNA"/>
</dbReference>
<organism evidence="1 2">
    <name type="scientific">Bradyrhizobium erythrophlei</name>
    <dbReference type="NCBI Taxonomy" id="1437360"/>
    <lineage>
        <taxon>Bacteria</taxon>
        <taxon>Pseudomonadati</taxon>
        <taxon>Pseudomonadota</taxon>
        <taxon>Alphaproteobacteria</taxon>
        <taxon>Hyphomicrobiales</taxon>
        <taxon>Nitrobacteraceae</taxon>
        <taxon>Bradyrhizobium</taxon>
    </lineage>
</organism>
<reference evidence="1 2" key="1">
    <citation type="submission" date="2016-11" db="EMBL/GenBank/DDBJ databases">
        <authorList>
            <person name="Jaros S."/>
            <person name="Januszkiewicz K."/>
            <person name="Wedrychowicz H."/>
        </authorList>
    </citation>
    <scope>NUCLEOTIDE SEQUENCE [LARGE SCALE GENOMIC DNA]</scope>
    <source>
        <strain evidence="1 2">GAS242</strain>
    </source>
</reference>
<protein>
    <submittedName>
        <fullName evidence="1">Uncharacterized protein</fullName>
    </submittedName>
</protein>
<name>A0A1M5P4F6_9BRAD</name>
<dbReference type="Proteomes" id="UP000190675">
    <property type="component" value="Chromosome I"/>
</dbReference>
<dbReference type="AlphaFoldDB" id="A0A1M5P4F6"/>
<dbReference type="RefSeq" id="WP_079568245.1">
    <property type="nucleotide sequence ID" value="NZ_LT670818.1"/>
</dbReference>
<gene>
    <name evidence="1" type="ORF">SAMN05444169_5022</name>
</gene>
<evidence type="ECO:0000313" key="1">
    <source>
        <dbReference type="EMBL" id="SHG96714.1"/>
    </source>
</evidence>
<sequence>MSSAPNPQSDADQLEAAADQAIAACGGDAREAVKALIVANHFLETGLAKLKAAVSTGYARRKLFEEARTLPRDRKDWYD</sequence>
<accession>A0A1M5P4F6</accession>
<proteinExistence type="predicted"/>
<evidence type="ECO:0000313" key="2">
    <source>
        <dbReference type="Proteomes" id="UP000190675"/>
    </source>
</evidence>